<dbReference type="GO" id="GO:0004834">
    <property type="term" value="F:tryptophan synthase activity"/>
    <property type="evidence" value="ECO:0007669"/>
    <property type="project" value="UniProtKB-UniRule"/>
</dbReference>
<keyword evidence="5 9" id="KW-0822">Tryptophan biosynthesis</keyword>
<dbReference type="EMBL" id="VBOT01000073">
    <property type="protein sequence ID" value="TMQ51336.1"/>
    <property type="molecule type" value="Genomic_DNA"/>
</dbReference>
<dbReference type="InterPro" id="IPR013785">
    <property type="entry name" value="Aldolase_TIM"/>
</dbReference>
<protein>
    <recommendedName>
        <fullName evidence="9">Tryptophan synthase alpha chain</fullName>
        <ecNumber evidence="9">4.2.1.20</ecNumber>
    </recommendedName>
</protein>
<feature type="active site" description="Proton acceptor" evidence="9">
    <location>
        <position position="118"/>
    </location>
</feature>
<comment type="caution">
    <text evidence="12">The sequence shown here is derived from an EMBL/GenBank/DDBJ whole genome shotgun (WGS) entry which is preliminary data.</text>
</comment>
<evidence type="ECO:0000256" key="6">
    <source>
        <dbReference type="ARBA" id="ARBA00023141"/>
    </source>
</evidence>
<keyword evidence="6 9" id="KW-0057">Aromatic amino acid biosynthesis</keyword>
<evidence type="ECO:0000256" key="8">
    <source>
        <dbReference type="ARBA" id="ARBA00049047"/>
    </source>
</evidence>
<dbReference type="AlphaFoldDB" id="A0A538SIZ8"/>
<evidence type="ECO:0000313" key="12">
    <source>
        <dbReference type="EMBL" id="TMQ51336.1"/>
    </source>
</evidence>
<dbReference type="FunFam" id="3.20.20.70:FF:000037">
    <property type="entry name" value="Tryptophan synthase alpha chain"/>
    <property type="match status" value="1"/>
</dbReference>
<dbReference type="PANTHER" id="PTHR43406:SF1">
    <property type="entry name" value="TRYPTOPHAN SYNTHASE ALPHA CHAIN, CHLOROPLASTIC"/>
    <property type="match status" value="1"/>
</dbReference>
<dbReference type="Proteomes" id="UP000320184">
    <property type="component" value="Unassembled WGS sequence"/>
</dbReference>
<dbReference type="InterPro" id="IPR011060">
    <property type="entry name" value="RibuloseP-bd_barrel"/>
</dbReference>
<name>A0A538SIZ8_UNCEI</name>
<comment type="similarity">
    <text evidence="9 10">Belongs to the TrpA family.</text>
</comment>
<comment type="pathway">
    <text evidence="2 9">Amino-acid biosynthesis; L-tryptophan biosynthesis; L-tryptophan from chorismate: step 5/5.</text>
</comment>
<evidence type="ECO:0000256" key="9">
    <source>
        <dbReference type="HAMAP-Rule" id="MF_00131"/>
    </source>
</evidence>
<dbReference type="PROSITE" id="PS00167">
    <property type="entry name" value="TRP_SYNTHASE_ALPHA"/>
    <property type="match status" value="1"/>
</dbReference>
<accession>A0A538SIZ8</accession>
<dbReference type="Pfam" id="PF00290">
    <property type="entry name" value="Trp_syntA"/>
    <property type="match status" value="1"/>
</dbReference>
<dbReference type="InterPro" id="IPR002028">
    <property type="entry name" value="Trp_synthase_suA"/>
</dbReference>
<evidence type="ECO:0000256" key="5">
    <source>
        <dbReference type="ARBA" id="ARBA00022822"/>
    </source>
</evidence>
<dbReference type="SUPFAM" id="SSF51366">
    <property type="entry name" value="Ribulose-phoshate binding barrel"/>
    <property type="match status" value="1"/>
</dbReference>
<keyword evidence="7 9" id="KW-0456">Lyase</keyword>
<dbReference type="Gene3D" id="3.20.20.70">
    <property type="entry name" value="Aldolase class I"/>
    <property type="match status" value="1"/>
</dbReference>
<gene>
    <name evidence="9" type="primary">trpA</name>
    <name evidence="12" type="ORF">E6K73_06135</name>
</gene>
<organism evidence="12 13">
    <name type="scientific">Eiseniibacteriota bacterium</name>
    <dbReference type="NCBI Taxonomy" id="2212470"/>
    <lineage>
        <taxon>Bacteria</taxon>
        <taxon>Candidatus Eiseniibacteriota</taxon>
    </lineage>
</organism>
<feature type="region of interest" description="Disordered" evidence="11">
    <location>
        <begin position="1"/>
        <end position="61"/>
    </location>
</feature>
<dbReference type="NCBIfam" id="TIGR00262">
    <property type="entry name" value="trpA"/>
    <property type="match status" value="1"/>
</dbReference>
<dbReference type="GO" id="GO:0005829">
    <property type="term" value="C:cytosol"/>
    <property type="evidence" value="ECO:0007669"/>
    <property type="project" value="TreeGrafter"/>
</dbReference>
<sequence>MRSGRTPRGAAGRSSSRAWTPATGRSRTSRSRSITGTSARPSSFRTTPSADPGRAESMPEGNRLGRAFAAGRGTTGLIPFLTAGFPSLEATLEMMWRLERLGVRAIEIGIPFSDPIADGPEIQRASEGALASGVGAEETLGLVERFRSRGTIPVVIMTYANPVLRRGADAFCERARASGVDGILVSDLPPEESPEVWKAFDRAGLDTVVLVAPTTPAERLPRLLERCRGFVYCLARTGVTGGGAGYSGVLEDRLAELRRLTDLPVAVGFGISTAPQAAALRERADAVVVGAAFMRLAAEEPRRGAADRVVALAEELLGAFS</sequence>
<dbReference type="CDD" id="cd04724">
    <property type="entry name" value="Tryptophan_synthase_alpha"/>
    <property type="match status" value="1"/>
</dbReference>
<evidence type="ECO:0000256" key="7">
    <source>
        <dbReference type="ARBA" id="ARBA00023239"/>
    </source>
</evidence>
<comment type="function">
    <text evidence="1 9">The alpha subunit is responsible for the aldol cleavage of indoleglycerol phosphate to indole and glyceraldehyde 3-phosphate.</text>
</comment>
<dbReference type="InterPro" id="IPR018204">
    <property type="entry name" value="Trp_synthase_alpha_AS"/>
</dbReference>
<feature type="active site" description="Proton acceptor" evidence="9">
    <location>
        <position position="107"/>
    </location>
</feature>
<reference evidence="12 13" key="1">
    <citation type="journal article" date="2019" name="Nat. Microbiol.">
        <title>Mediterranean grassland soil C-N compound turnover is dependent on rainfall and depth, and is mediated by genomically divergent microorganisms.</title>
        <authorList>
            <person name="Diamond S."/>
            <person name="Andeer P.F."/>
            <person name="Li Z."/>
            <person name="Crits-Christoph A."/>
            <person name="Burstein D."/>
            <person name="Anantharaman K."/>
            <person name="Lane K.R."/>
            <person name="Thomas B.C."/>
            <person name="Pan C."/>
            <person name="Northen T.R."/>
            <person name="Banfield J.F."/>
        </authorList>
    </citation>
    <scope>NUCLEOTIDE SEQUENCE [LARGE SCALE GENOMIC DNA]</scope>
    <source>
        <strain evidence="12">WS_3</strain>
    </source>
</reference>
<feature type="compositionally biased region" description="Low complexity" evidence="11">
    <location>
        <begin position="20"/>
        <end position="40"/>
    </location>
</feature>
<comment type="subunit">
    <text evidence="3 9">Tetramer of two alpha and two beta chains.</text>
</comment>
<evidence type="ECO:0000256" key="10">
    <source>
        <dbReference type="RuleBase" id="RU003662"/>
    </source>
</evidence>
<comment type="catalytic activity">
    <reaction evidence="8 9">
        <text>(1S,2R)-1-C-(indol-3-yl)glycerol 3-phosphate + L-serine = D-glyceraldehyde 3-phosphate + L-tryptophan + H2O</text>
        <dbReference type="Rhea" id="RHEA:10532"/>
        <dbReference type="ChEBI" id="CHEBI:15377"/>
        <dbReference type="ChEBI" id="CHEBI:33384"/>
        <dbReference type="ChEBI" id="CHEBI:57912"/>
        <dbReference type="ChEBI" id="CHEBI:58866"/>
        <dbReference type="ChEBI" id="CHEBI:59776"/>
        <dbReference type="EC" id="4.2.1.20"/>
    </reaction>
</comment>
<proteinExistence type="inferred from homology"/>
<evidence type="ECO:0000256" key="3">
    <source>
        <dbReference type="ARBA" id="ARBA00011270"/>
    </source>
</evidence>
<dbReference type="HAMAP" id="MF_00131">
    <property type="entry name" value="Trp_synth_alpha"/>
    <property type="match status" value="1"/>
</dbReference>
<evidence type="ECO:0000256" key="1">
    <source>
        <dbReference type="ARBA" id="ARBA00003365"/>
    </source>
</evidence>
<dbReference type="PANTHER" id="PTHR43406">
    <property type="entry name" value="TRYPTOPHAN SYNTHASE, ALPHA CHAIN"/>
    <property type="match status" value="1"/>
</dbReference>
<evidence type="ECO:0000256" key="2">
    <source>
        <dbReference type="ARBA" id="ARBA00004733"/>
    </source>
</evidence>
<keyword evidence="4 9" id="KW-0028">Amino-acid biosynthesis</keyword>
<evidence type="ECO:0000256" key="4">
    <source>
        <dbReference type="ARBA" id="ARBA00022605"/>
    </source>
</evidence>
<dbReference type="UniPathway" id="UPA00035">
    <property type="reaction ID" value="UER00044"/>
</dbReference>
<evidence type="ECO:0000313" key="13">
    <source>
        <dbReference type="Proteomes" id="UP000320184"/>
    </source>
</evidence>
<evidence type="ECO:0000256" key="11">
    <source>
        <dbReference type="SAM" id="MobiDB-lite"/>
    </source>
</evidence>
<dbReference type="EC" id="4.2.1.20" evidence="9"/>